<comment type="caution">
    <text evidence="1">The sequence shown here is derived from an EMBL/GenBank/DDBJ whole genome shotgun (WGS) entry which is preliminary data.</text>
</comment>
<accession>A0A849CER4</accession>
<keyword evidence="2" id="KW-1185">Reference proteome</keyword>
<reference evidence="1 2" key="1">
    <citation type="submission" date="2020-05" db="EMBL/GenBank/DDBJ databases">
        <title>MicrobeNet Type strains.</title>
        <authorList>
            <person name="Nicholson A.C."/>
        </authorList>
    </citation>
    <scope>NUCLEOTIDE SEQUENCE [LARGE SCALE GENOMIC DNA]</scope>
    <source>
        <strain evidence="1 2">JCM 3224</strain>
    </source>
</reference>
<evidence type="ECO:0000313" key="2">
    <source>
        <dbReference type="Proteomes" id="UP000586827"/>
    </source>
</evidence>
<evidence type="ECO:0000313" key="1">
    <source>
        <dbReference type="EMBL" id="NNH75105.1"/>
    </source>
</evidence>
<name>A0A849CER4_9NOCA</name>
<dbReference type="AlphaFoldDB" id="A0A849CER4"/>
<sequence length="151" mass="16078">MGVYPENLNSRVFSSIAPTGTFATSTPHLRMIANTGEIVEAAVGWNRGIRPGPDPDCGHRIHGATPTLVPLDGPMVDNEWTTQLNYLANRDGHIAVAFEYGQWVTAPVRQGLNTVFVRVIGSGNTLRISSLAPGLEVCVGSGPVGVAYHDN</sequence>
<gene>
    <name evidence="1" type="ORF">HLB23_35535</name>
</gene>
<dbReference type="EMBL" id="JABELX010000019">
    <property type="protein sequence ID" value="NNH75105.1"/>
    <property type="molecule type" value="Genomic_DNA"/>
</dbReference>
<proteinExistence type="predicted"/>
<dbReference type="RefSeq" id="WP_157553297.1">
    <property type="nucleotide sequence ID" value="NZ_JABELX010000019.1"/>
</dbReference>
<dbReference type="Proteomes" id="UP000586827">
    <property type="component" value="Unassembled WGS sequence"/>
</dbReference>
<organism evidence="1 2">
    <name type="scientific">Nocardia uniformis</name>
    <dbReference type="NCBI Taxonomy" id="53432"/>
    <lineage>
        <taxon>Bacteria</taxon>
        <taxon>Bacillati</taxon>
        <taxon>Actinomycetota</taxon>
        <taxon>Actinomycetes</taxon>
        <taxon>Mycobacteriales</taxon>
        <taxon>Nocardiaceae</taxon>
        <taxon>Nocardia</taxon>
    </lineage>
</organism>
<protein>
    <submittedName>
        <fullName evidence="1">Uncharacterized protein</fullName>
    </submittedName>
</protein>